<evidence type="ECO:0000313" key="1">
    <source>
        <dbReference type="EMBL" id="VFJ59772.1"/>
    </source>
</evidence>
<sequence>MNPSIEPMKCVVVAGGIPNPEHALYPYTQGNLKAAMDKRINPSHAELAMDADGPDGVGLLQAKWGE</sequence>
<protein>
    <submittedName>
        <fullName evidence="2">Uncharacterized protein</fullName>
    </submittedName>
</protein>
<name>A0A450TD20_9GAMM</name>
<reference evidence="2" key="1">
    <citation type="submission" date="2019-02" db="EMBL/GenBank/DDBJ databases">
        <authorList>
            <person name="Gruber-Vodicka R. H."/>
            <person name="Seah K. B. B."/>
        </authorList>
    </citation>
    <scope>NUCLEOTIDE SEQUENCE</scope>
    <source>
        <strain evidence="2">BECK_BZ106</strain>
        <strain evidence="1">BECK_BZ15</strain>
    </source>
</reference>
<gene>
    <name evidence="1" type="ORF">BECKFW1821A_GA0114235_10949</name>
    <name evidence="2" type="ORF">BECKFW1821B_GA0114236_10987</name>
</gene>
<evidence type="ECO:0000313" key="2">
    <source>
        <dbReference type="EMBL" id="VFJ64867.1"/>
    </source>
</evidence>
<accession>A0A450TD20</accession>
<organism evidence="2">
    <name type="scientific">Candidatus Kentrum sp. FW</name>
    <dbReference type="NCBI Taxonomy" id="2126338"/>
    <lineage>
        <taxon>Bacteria</taxon>
        <taxon>Pseudomonadati</taxon>
        <taxon>Pseudomonadota</taxon>
        <taxon>Gammaproteobacteria</taxon>
        <taxon>Candidatus Kentrum</taxon>
    </lineage>
</organism>
<dbReference type="EMBL" id="CAADFD010000098">
    <property type="protein sequence ID" value="VFJ64867.1"/>
    <property type="molecule type" value="Genomic_DNA"/>
</dbReference>
<proteinExistence type="predicted"/>
<dbReference type="EMBL" id="CAADEW010000094">
    <property type="protein sequence ID" value="VFJ59772.1"/>
    <property type="molecule type" value="Genomic_DNA"/>
</dbReference>
<dbReference type="AlphaFoldDB" id="A0A450TD20"/>